<dbReference type="OrthoDB" id="6159137at2759"/>
<accession>A0A284QN51</accession>
<evidence type="ECO:0000256" key="1">
    <source>
        <dbReference type="SAM" id="MobiDB-lite"/>
    </source>
</evidence>
<proteinExistence type="predicted"/>
<feature type="signal peptide" evidence="2">
    <location>
        <begin position="1"/>
        <end position="28"/>
    </location>
</feature>
<dbReference type="InterPro" id="IPR000504">
    <property type="entry name" value="RRM_dom"/>
</dbReference>
<evidence type="ECO:0000313" key="4">
    <source>
        <dbReference type="EMBL" id="SJK97868.1"/>
    </source>
</evidence>
<evidence type="ECO:0000256" key="2">
    <source>
        <dbReference type="SAM" id="SignalP"/>
    </source>
</evidence>
<evidence type="ECO:0000259" key="3">
    <source>
        <dbReference type="SMART" id="SM00360"/>
    </source>
</evidence>
<organism evidence="4 5">
    <name type="scientific">Armillaria ostoyae</name>
    <name type="common">Armillaria root rot fungus</name>
    <dbReference type="NCBI Taxonomy" id="47428"/>
    <lineage>
        <taxon>Eukaryota</taxon>
        <taxon>Fungi</taxon>
        <taxon>Dikarya</taxon>
        <taxon>Basidiomycota</taxon>
        <taxon>Agaricomycotina</taxon>
        <taxon>Agaricomycetes</taxon>
        <taxon>Agaricomycetidae</taxon>
        <taxon>Agaricales</taxon>
        <taxon>Marasmiineae</taxon>
        <taxon>Physalacriaceae</taxon>
        <taxon>Armillaria</taxon>
    </lineage>
</organism>
<name>A0A284QN51_ARMOS</name>
<dbReference type="InterPro" id="IPR035979">
    <property type="entry name" value="RBD_domain_sf"/>
</dbReference>
<evidence type="ECO:0000313" key="5">
    <source>
        <dbReference type="Proteomes" id="UP000219338"/>
    </source>
</evidence>
<dbReference type="CDD" id="cd00590">
    <property type="entry name" value="RRM_SF"/>
    <property type="match status" value="1"/>
</dbReference>
<dbReference type="AlphaFoldDB" id="A0A284QN51"/>
<dbReference type="InterPro" id="IPR012677">
    <property type="entry name" value="Nucleotide-bd_a/b_plait_sf"/>
</dbReference>
<dbReference type="Pfam" id="PF00076">
    <property type="entry name" value="RRM_1"/>
    <property type="match status" value="1"/>
</dbReference>
<dbReference type="SMART" id="SM00360">
    <property type="entry name" value="RRM"/>
    <property type="match status" value="1"/>
</dbReference>
<dbReference type="Gene3D" id="3.30.70.330">
    <property type="match status" value="1"/>
</dbReference>
<feature type="region of interest" description="Disordered" evidence="1">
    <location>
        <begin position="32"/>
        <end position="65"/>
    </location>
</feature>
<keyword evidence="5" id="KW-1185">Reference proteome</keyword>
<dbReference type="SUPFAM" id="SSF54928">
    <property type="entry name" value="RNA-binding domain, RBD"/>
    <property type="match status" value="1"/>
</dbReference>
<protein>
    <recommendedName>
        <fullName evidence="3">RRM domain-containing protein</fullName>
    </recommendedName>
</protein>
<feature type="region of interest" description="Disordered" evidence="1">
    <location>
        <begin position="249"/>
        <end position="297"/>
    </location>
</feature>
<dbReference type="STRING" id="47428.A0A284QN51"/>
<dbReference type="GO" id="GO:0003723">
    <property type="term" value="F:RNA binding"/>
    <property type="evidence" value="ECO:0007669"/>
    <property type="project" value="InterPro"/>
</dbReference>
<dbReference type="Proteomes" id="UP000219338">
    <property type="component" value="Unassembled WGS sequence"/>
</dbReference>
<keyword evidence="2" id="KW-0732">Signal</keyword>
<dbReference type="EMBL" id="FUEG01000001">
    <property type="protein sequence ID" value="SJK97868.1"/>
    <property type="molecule type" value="Genomic_DNA"/>
</dbReference>
<reference evidence="5" key="1">
    <citation type="journal article" date="2017" name="Nat. Ecol. Evol.">
        <title>Genome expansion and lineage-specific genetic innovations in the forest pathogenic fungi Armillaria.</title>
        <authorList>
            <person name="Sipos G."/>
            <person name="Prasanna A.N."/>
            <person name="Walter M.C."/>
            <person name="O'Connor E."/>
            <person name="Balint B."/>
            <person name="Krizsan K."/>
            <person name="Kiss B."/>
            <person name="Hess J."/>
            <person name="Varga T."/>
            <person name="Slot J."/>
            <person name="Riley R."/>
            <person name="Boka B."/>
            <person name="Rigling D."/>
            <person name="Barry K."/>
            <person name="Lee J."/>
            <person name="Mihaltcheva S."/>
            <person name="LaButti K."/>
            <person name="Lipzen A."/>
            <person name="Waldron R."/>
            <person name="Moloney N.M."/>
            <person name="Sperisen C."/>
            <person name="Kredics L."/>
            <person name="Vagvoelgyi C."/>
            <person name="Patrignani A."/>
            <person name="Fitzpatrick D."/>
            <person name="Nagy I."/>
            <person name="Doyle S."/>
            <person name="Anderson J.B."/>
            <person name="Grigoriev I.V."/>
            <person name="Gueldener U."/>
            <person name="Muensterkoetter M."/>
            <person name="Nagy L.G."/>
        </authorList>
    </citation>
    <scope>NUCLEOTIDE SEQUENCE [LARGE SCALE GENOMIC DNA]</scope>
    <source>
        <strain evidence="5">C18/9</strain>
    </source>
</reference>
<dbReference type="OMA" id="AAIFKRC"/>
<feature type="chain" id="PRO_5012402537" description="RRM domain-containing protein" evidence="2">
    <location>
        <begin position="29"/>
        <end position="297"/>
    </location>
</feature>
<feature type="domain" description="RRM" evidence="3">
    <location>
        <begin position="123"/>
        <end position="192"/>
    </location>
</feature>
<sequence length="297" mass="31179">MDFAPPPPSSSSTTTVCSLLTLSLSSMASLLERMGNPPTTGAIRSKGIHSSRSSTPYSRPPKADVDSQWGHDMYESENNLSARLGVQPVAPRVNFGPARKFVEKAAGISSSELSIKGASQNNVVEVTGLVKGTTAEDVAAIFKRCGAITESKVMVASPEVVIRLTFKDPSSAKAAVAKFDKQQADGKTLSVVIIGLHKGPSLFGRLASSDGMGLVMKEGSVDVLMDSENDNGSKMRSDAILKDPRAQVLLAPPGADPRDYTQTPWRGGRGGGRGGRGRRGGGGRRPGNGGNRKMDLD</sequence>
<gene>
    <name evidence="4" type="ORF">ARMOST_01123</name>
</gene>